<evidence type="ECO:0000256" key="5">
    <source>
        <dbReference type="ARBA" id="ARBA00023242"/>
    </source>
</evidence>
<feature type="compositionally biased region" description="Polar residues" evidence="7">
    <location>
        <begin position="37"/>
        <end position="50"/>
    </location>
</feature>
<dbReference type="InterPro" id="IPR032346">
    <property type="entry name" value="P66_CC"/>
</dbReference>
<keyword evidence="4" id="KW-0804">Transcription</keyword>
<dbReference type="EnsemblMetazoa" id="XM_021050751.2">
    <property type="protein sequence ID" value="XP_020906410.1"/>
    <property type="gene ID" value="LOC110244546"/>
</dbReference>
<keyword evidence="5" id="KW-0539">Nucleus</keyword>
<evidence type="ECO:0000256" key="4">
    <source>
        <dbReference type="ARBA" id="ARBA00023163"/>
    </source>
</evidence>
<dbReference type="Proteomes" id="UP000887567">
    <property type="component" value="Unplaced"/>
</dbReference>
<organism evidence="9 10">
    <name type="scientific">Exaiptasia diaphana</name>
    <name type="common">Tropical sea anemone</name>
    <name type="synonym">Aiptasia pulchella</name>
    <dbReference type="NCBI Taxonomy" id="2652724"/>
    <lineage>
        <taxon>Eukaryota</taxon>
        <taxon>Metazoa</taxon>
        <taxon>Cnidaria</taxon>
        <taxon>Anthozoa</taxon>
        <taxon>Hexacorallia</taxon>
        <taxon>Actiniaria</taxon>
        <taxon>Aiptasiidae</taxon>
        <taxon>Exaiptasia</taxon>
    </lineage>
</organism>
<evidence type="ECO:0000256" key="6">
    <source>
        <dbReference type="SAM" id="Coils"/>
    </source>
</evidence>
<dbReference type="OMA" id="TSKHCSS"/>
<dbReference type="RefSeq" id="XP_020906411.1">
    <property type="nucleotide sequence ID" value="XM_021050752.2"/>
</dbReference>
<keyword evidence="10" id="KW-1185">Reference proteome</keyword>
<feature type="compositionally biased region" description="Basic residues" evidence="7">
    <location>
        <begin position="704"/>
        <end position="717"/>
    </location>
</feature>
<evidence type="ECO:0000256" key="7">
    <source>
        <dbReference type="SAM" id="MobiDB-lite"/>
    </source>
</evidence>
<feature type="coiled-coil region" evidence="6">
    <location>
        <begin position="249"/>
        <end position="276"/>
    </location>
</feature>
<feature type="region of interest" description="Disordered" evidence="7">
    <location>
        <begin position="702"/>
        <end position="721"/>
    </location>
</feature>
<dbReference type="KEGG" id="epa:110244546"/>
<evidence type="ECO:0000313" key="10">
    <source>
        <dbReference type="Proteomes" id="UP000887567"/>
    </source>
</evidence>
<dbReference type="EnsemblMetazoa" id="XM_021050752.2">
    <property type="protein sequence ID" value="XP_020906411.1"/>
    <property type="gene ID" value="LOC110244546"/>
</dbReference>
<sequence length="746" mass="82152">MEFELGPKSPKRAKVANEEDEIKESEISRSEESKTSVDSTSTEQEPTQKSQKADDDVVVISSDDDSDKGKSGEESSADVTVKTEKGEDKTTTDIQTSDQPENSSTEIKEKEDSNKEKPLEETKESSTEKVDKSDNKPLPNSPGSPDECISQEDLLAHLGLGSVRAISNPKPKKDDKVSNGLLTERRPLIPHKPKESIVDLLRAPKLKAHEEKGKTNGETPVTVVNGVSDDDDSAPGTRTPSEADDDDELLAKEQLIEELRQELRNEEAKLLLLKKIQAAQNDPKASIKFIKEKENEKILSTVQYSGNKSGHNQLSSKKNQSLPPPPPLKTHISTSGTYQPPVAIQPKILPKVSNVQSLHVSKQVNQSTSSKTQTRSGTSAIKDLQNVISSMSTNLIHPTPMYPRAGSQGGATVYTTHSQSSPVRPTPVRANNPPSGSSSSGYASFPSHISSKASVSSPPATSAGKQAAAKMALRKQLEKTLLQIPPPKPPPAEWSFIPNLNSTEFMTLVGFEMVVDAISLKENVKKGKSVPLSIKSNIENPKVCGQCNTDFTPCWKTKNKEGVDVLMCEKCSTVNVKKELKTEHTARLKAAFLKALKQEQEIEQKMSESTPIAPKPQLSTKSSSHQSSSSSSSSSRHHHITHHQGVLHASHRHRHVQGLYHHHQQHQDSLLYQLQQQHLQQQQQELEVAARRHGDVRWHPYLPGHHHSSHKPQHHHSLVSESDRQYLLDMIPSLPAQSLNYSSSRI</sequence>
<protein>
    <recommendedName>
        <fullName evidence="8">Transcriptional repressor p66 coiled-coil MBD2-interaction domain-containing protein</fullName>
    </recommendedName>
</protein>
<accession>A0A913XME0</accession>
<reference evidence="9" key="1">
    <citation type="submission" date="2022-11" db="UniProtKB">
        <authorList>
            <consortium name="EnsemblMetazoa"/>
        </authorList>
    </citation>
    <scope>IDENTIFICATION</scope>
</reference>
<feature type="region of interest" description="Disordered" evidence="7">
    <location>
        <begin position="1"/>
        <end position="248"/>
    </location>
</feature>
<dbReference type="OrthoDB" id="7331812at2759"/>
<keyword evidence="3 6" id="KW-0175">Coiled coil</keyword>
<evidence type="ECO:0000259" key="8">
    <source>
        <dbReference type="Pfam" id="PF16563"/>
    </source>
</evidence>
<name>A0A913XME0_EXADI</name>
<comment type="subcellular location">
    <subcellularLocation>
        <location evidence="1">Nucleus</location>
    </subcellularLocation>
</comment>
<feature type="compositionally biased region" description="Basic residues" evidence="7">
    <location>
        <begin position="649"/>
        <end position="664"/>
    </location>
</feature>
<feature type="region of interest" description="Disordered" evidence="7">
    <location>
        <begin position="398"/>
        <end position="472"/>
    </location>
</feature>
<dbReference type="GO" id="GO:0016581">
    <property type="term" value="C:NuRD complex"/>
    <property type="evidence" value="ECO:0007669"/>
    <property type="project" value="TreeGrafter"/>
</dbReference>
<dbReference type="PANTHER" id="PTHR13455">
    <property type="entry name" value="TRANSCRIPTIONAL REPRESSOR P66-RELATED"/>
    <property type="match status" value="1"/>
</dbReference>
<dbReference type="PANTHER" id="PTHR13455:SF7">
    <property type="entry name" value="SIMJANG, ISOFORM E"/>
    <property type="match status" value="1"/>
</dbReference>
<evidence type="ECO:0000256" key="1">
    <source>
        <dbReference type="ARBA" id="ARBA00004123"/>
    </source>
</evidence>
<feature type="compositionally biased region" description="Polar residues" evidence="7">
    <location>
        <begin position="448"/>
        <end position="464"/>
    </location>
</feature>
<feature type="compositionally biased region" description="Low complexity" evidence="7">
    <location>
        <begin position="433"/>
        <end position="447"/>
    </location>
</feature>
<feature type="domain" description="Transcriptional repressor p66 coiled-coil MBD2-interaction" evidence="8">
    <location>
        <begin position="251"/>
        <end position="287"/>
    </location>
</feature>
<feature type="compositionally biased region" description="Polar residues" evidence="7">
    <location>
        <begin position="413"/>
        <end position="423"/>
    </location>
</feature>
<feature type="compositionally biased region" description="Basic and acidic residues" evidence="7">
    <location>
        <begin position="81"/>
        <end position="91"/>
    </location>
</feature>
<feature type="compositionally biased region" description="Basic and acidic residues" evidence="7">
    <location>
        <begin position="106"/>
        <end position="135"/>
    </location>
</feature>
<feature type="region of interest" description="Disordered" evidence="7">
    <location>
        <begin position="603"/>
        <end position="664"/>
    </location>
</feature>
<dbReference type="Pfam" id="PF16563">
    <property type="entry name" value="P66_CC"/>
    <property type="match status" value="1"/>
</dbReference>
<evidence type="ECO:0000313" key="9">
    <source>
        <dbReference type="EnsemblMetazoa" id="XP_020906411.1"/>
    </source>
</evidence>
<dbReference type="InterPro" id="IPR040386">
    <property type="entry name" value="P66"/>
</dbReference>
<dbReference type="GO" id="GO:0000122">
    <property type="term" value="P:negative regulation of transcription by RNA polymerase II"/>
    <property type="evidence" value="ECO:0007669"/>
    <property type="project" value="InterPro"/>
</dbReference>
<feature type="compositionally biased region" description="Polar residues" evidence="7">
    <location>
        <begin position="305"/>
        <end position="321"/>
    </location>
</feature>
<dbReference type="AlphaFoldDB" id="A0A913XME0"/>
<keyword evidence="2" id="KW-0805">Transcription regulation</keyword>
<dbReference type="RefSeq" id="XP_020906410.1">
    <property type="nucleotide sequence ID" value="XM_021050751.2"/>
</dbReference>
<dbReference type="GeneID" id="110244546"/>
<proteinExistence type="predicted"/>
<feature type="compositionally biased region" description="Basic and acidic residues" evidence="7">
    <location>
        <begin position="24"/>
        <end position="35"/>
    </location>
</feature>
<feature type="compositionally biased region" description="Polar residues" evidence="7">
    <location>
        <begin position="94"/>
        <end position="105"/>
    </location>
</feature>
<evidence type="ECO:0000256" key="3">
    <source>
        <dbReference type="ARBA" id="ARBA00023054"/>
    </source>
</evidence>
<feature type="region of interest" description="Disordered" evidence="7">
    <location>
        <begin position="305"/>
        <end position="341"/>
    </location>
</feature>
<evidence type="ECO:0000256" key="2">
    <source>
        <dbReference type="ARBA" id="ARBA00023015"/>
    </source>
</evidence>
<feature type="compositionally biased region" description="Basic and acidic residues" evidence="7">
    <location>
        <begin position="171"/>
        <end position="197"/>
    </location>
</feature>
<feature type="compositionally biased region" description="Low complexity" evidence="7">
    <location>
        <begin position="619"/>
        <end position="634"/>
    </location>
</feature>
<feature type="compositionally biased region" description="Polar residues" evidence="7">
    <location>
        <begin position="360"/>
        <end position="379"/>
    </location>
</feature>
<feature type="region of interest" description="Disordered" evidence="7">
    <location>
        <begin position="360"/>
        <end position="380"/>
    </location>
</feature>
<dbReference type="Gene3D" id="6.10.250.1650">
    <property type="match status" value="1"/>
</dbReference>